<dbReference type="AlphaFoldDB" id="W4L3Q6"/>
<keyword evidence="4" id="KW-0812">Transmembrane</keyword>
<dbReference type="InterPro" id="IPR029044">
    <property type="entry name" value="Nucleotide-diphossugar_trans"/>
</dbReference>
<feature type="domain" description="Glycosyltransferase 2-like" evidence="5">
    <location>
        <begin position="16"/>
        <end position="176"/>
    </location>
</feature>
<comment type="similarity">
    <text evidence="1">Belongs to the glycosyltransferase 2 family.</text>
</comment>
<keyword evidence="7" id="KW-1185">Reference proteome</keyword>
<protein>
    <recommendedName>
        <fullName evidence="5">Glycosyltransferase 2-like domain-containing protein</fullName>
    </recommendedName>
</protein>
<dbReference type="EMBL" id="AZHW01001402">
    <property type="protein sequence ID" value="ETW92682.1"/>
    <property type="molecule type" value="Genomic_DNA"/>
</dbReference>
<dbReference type="CDD" id="cd00761">
    <property type="entry name" value="Glyco_tranf_GTA_type"/>
    <property type="match status" value="1"/>
</dbReference>
<dbReference type="GO" id="GO:0016757">
    <property type="term" value="F:glycosyltransferase activity"/>
    <property type="evidence" value="ECO:0007669"/>
    <property type="project" value="UniProtKB-KW"/>
</dbReference>
<dbReference type="Pfam" id="PF00535">
    <property type="entry name" value="Glycos_transf_2"/>
    <property type="match status" value="1"/>
</dbReference>
<feature type="transmembrane region" description="Helical" evidence="4">
    <location>
        <begin position="256"/>
        <end position="275"/>
    </location>
</feature>
<evidence type="ECO:0000256" key="1">
    <source>
        <dbReference type="ARBA" id="ARBA00006739"/>
    </source>
</evidence>
<organism evidence="6 7">
    <name type="scientific">Entotheonella factor</name>
    <dbReference type="NCBI Taxonomy" id="1429438"/>
    <lineage>
        <taxon>Bacteria</taxon>
        <taxon>Pseudomonadati</taxon>
        <taxon>Nitrospinota/Tectimicrobiota group</taxon>
        <taxon>Candidatus Tectimicrobiota</taxon>
        <taxon>Candidatus Entotheonellia</taxon>
        <taxon>Candidatus Entotheonellales</taxon>
        <taxon>Candidatus Entotheonellaceae</taxon>
        <taxon>Candidatus Entotheonella</taxon>
    </lineage>
</organism>
<evidence type="ECO:0000313" key="7">
    <source>
        <dbReference type="Proteomes" id="UP000019141"/>
    </source>
</evidence>
<keyword evidence="3" id="KW-0808">Transferase</keyword>
<evidence type="ECO:0000256" key="2">
    <source>
        <dbReference type="ARBA" id="ARBA00022676"/>
    </source>
</evidence>
<proteinExistence type="inferred from homology"/>
<accession>W4L3Q6</accession>
<evidence type="ECO:0000256" key="4">
    <source>
        <dbReference type="SAM" id="Phobius"/>
    </source>
</evidence>
<gene>
    <name evidence="6" type="ORF">ETSY1_42600</name>
</gene>
<feature type="transmembrane region" description="Helical" evidence="4">
    <location>
        <begin position="281"/>
        <end position="298"/>
    </location>
</feature>
<dbReference type="InterPro" id="IPR001173">
    <property type="entry name" value="Glyco_trans_2-like"/>
</dbReference>
<keyword evidence="2" id="KW-0328">Glycosyltransferase</keyword>
<keyword evidence="4" id="KW-0472">Membrane</keyword>
<dbReference type="HOGENOM" id="CLU_070021_0_0_7"/>
<comment type="caution">
    <text evidence="6">The sequence shown here is derived from an EMBL/GenBank/DDBJ whole genome shotgun (WGS) entry which is preliminary data.</text>
</comment>
<evidence type="ECO:0000313" key="6">
    <source>
        <dbReference type="EMBL" id="ETW92682.1"/>
    </source>
</evidence>
<dbReference type="Proteomes" id="UP000019141">
    <property type="component" value="Unassembled WGS sequence"/>
</dbReference>
<dbReference type="PANTHER" id="PTHR43630:SF1">
    <property type="entry name" value="POLY-BETA-1,6-N-ACETYL-D-GLUCOSAMINE SYNTHASE"/>
    <property type="match status" value="1"/>
</dbReference>
<sequence length="342" mass="37815">MMATPPPDAPAACQVSLVVIGRNEEQFIECAIASALEAGAHVASSEVLYVDSASTDRTVERAKAFPIRILQLKPEWTLTPAAGRYTGFRHAAGEYVFFIDGDTEVEGPWLASAIEFLNTHHEYGAVAGVLNEVWVDRSGKCIGGRDNIFEQDLNAKVWDTKSLGGIAVYRRSTLEQVGNFNPFIPAGEEREVAIRIRLAGFKLARIEGVMRRTYADNRQSWREIVRRFNTSFYDYGLPIRYSALYGAGLQIVLEEIPYVVSFLLFGLFLIIATPLALALELTHILLGIVLLTLLALIVKKGVKGACLSICVRSISTYRTLLSLMRAKPLSVESYPTDVIQVQ</sequence>
<dbReference type="PANTHER" id="PTHR43630">
    <property type="entry name" value="POLY-BETA-1,6-N-ACETYL-D-GLUCOSAMINE SYNTHASE"/>
    <property type="match status" value="1"/>
</dbReference>
<dbReference type="SUPFAM" id="SSF53448">
    <property type="entry name" value="Nucleotide-diphospho-sugar transferases"/>
    <property type="match status" value="1"/>
</dbReference>
<keyword evidence="4" id="KW-1133">Transmembrane helix</keyword>
<evidence type="ECO:0000259" key="5">
    <source>
        <dbReference type="Pfam" id="PF00535"/>
    </source>
</evidence>
<name>W4L3Q6_ENTF1</name>
<evidence type="ECO:0000256" key="3">
    <source>
        <dbReference type="ARBA" id="ARBA00022679"/>
    </source>
</evidence>
<reference evidence="6 7" key="1">
    <citation type="journal article" date="2014" name="Nature">
        <title>An environmental bacterial taxon with a large and distinct metabolic repertoire.</title>
        <authorList>
            <person name="Wilson M.C."/>
            <person name="Mori T."/>
            <person name="Ruckert C."/>
            <person name="Uria A.R."/>
            <person name="Helf M.J."/>
            <person name="Takada K."/>
            <person name="Gernert C."/>
            <person name="Steffens U.A."/>
            <person name="Heycke N."/>
            <person name="Schmitt S."/>
            <person name="Rinke C."/>
            <person name="Helfrich E.J."/>
            <person name="Brachmann A.O."/>
            <person name="Gurgui C."/>
            <person name="Wakimoto T."/>
            <person name="Kracht M."/>
            <person name="Crusemann M."/>
            <person name="Hentschel U."/>
            <person name="Abe I."/>
            <person name="Matsunaga S."/>
            <person name="Kalinowski J."/>
            <person name="Takeyama H."/>
            <person name="Piel J."/>
        </authorList>
    </citation>
    <scope>NUCLEOTIDE SEQUENCE [LARGE SCALE GENOMIC DNA]</scope>
    <source>
        <strain evidence="7">TSY1</strain>
    </source>
</reference>
<dbReference type="Gene3D" id="3.90.550.10">
    <property type="entry name" value="Spore Coat Polysaccharide Biosynthesis Protein SpsA, Chain A"/>
    <property type="match status" value="1"/>
</dbReference>